<evidence type="ECO:0000313" key="9">
    <source>
        <dbReference type="Proteomes" id="UP000077248"/>
    </source>
</evidence>
<dbReference type="OMA" id="TAHFFRQ"/>
<gene>
    <name evidence="8" type="ORF">CC77DRAFT_1079924</name>
</gene>
<dbReference type="GO" id="GO:0004497">
    <property type="term" value="F:monooxygenase activity"/>
    <property type="evidence" value="ECO:0007669"/>
    <property type="project" value="UniProtKB-KW"/>
</dbReference>
<evidence type="ECO:0000313" key="8">
    <source>
        <dbReference type="EMBL" id="OAG15283.1"/>
    </source>
</evidence>
<dbReference type="InterPro" id="IPR002401">
    <property type="entry name" value="Cyt_P450_E_grp-I"/>
</dbReference>
<reference evidence="8 9" key="1">
    <citation type="submission" date="2016-05" db="EMBL/GenBank/DDBJ databases">
        <title>Comparative analysis of secretome profiles of manganese(II)-oxidizing ascomycete fungi.</title>
        <authorList>
            <consortium name="DOE Joint Genome Institute"/>
            <person name="Zeiner C.A."/>
            <person name="Purvine S.O."/>
            <person name="Zink E.M."/>
            <person name="Wu S."/>
            <person name="Pasa-Tolic L."/>
            <person name="Chaput D.L."/>
            <person name="Haridas S."/>
            <person name="Grigoriev I.V."/>
            <person name="Santelli C.M."/>
            <person name="Hansel C.M."/>
        </authorList>
    </citation>
    <scope>NUCLEOTIDE SEQUENCE [LARGE SCALE GENOMIC DNA]</scope>
    <source>
        <strain evidence="8 9">SRC1lrK2f</strain>
    </source>
</reference>
<dbReference type="PANTHER" id="PTHR24305:SF96">
    <property type="entry name" value="CYTOCHROME P450 MONOOXYGENASE STCB-RELATED"/>
    <property type="match status" value="1"/>
</dbReference>
<keyword evidence="6 7" id="KW-0349">Heme</keyword>
<dbReference type="PRINTS" id="PR00385">
    <property type="entry name" value="P450"/>
</dbReference>
<dbReference type="VEuPathDB" id="FungiDB:CC77DRAFT_1079924"/>
<comment type="cofactor">
    <cofactor evidence="1 6">
        <name>heme</name>
        <dbReference type="ChEBI" id="CHEBI:30413"/>
    </cofactor>
</comment>
<dbReference type="KEGG" id="aalt:CC77DRAFT_1079924"/>
<dbReference type="EMBL" id="KV441494">
    <property type="protein sequence ID" value="OAG15283.1"/>
    <property type="molecule type" value="Genomic_DNA"/>
</dbReference>
<dbReference type="AlphaFoldDB" id="A0A177D6C0"/>
<evidence type="ECO:0000256" key="7">
    <source>
        <dbReference type="RuleBase" id="RU000461"/>
    </source>
</evidence>
<evidence type="ECO:0000256" key="6">
    <source>
        <dbReference type="PIRSR" id="PIRSR602401-1"/>
    </source>
</evidence>
<dbReference type="InterPro" id="IPR050121">
    <property type="entry name" value="Cytochrome_P450_monoxygenase"/>
</dbReference>
<sequence length="487" mass="55173">MPFLLSTTTWLLIASIIFLSITITKGLWNPLSRVPGPWYSRWTSAVLTYHWLYGNQSAYIHMLHERYGKVVRISPREVDIASVSGAKQIHSFKDPFLKSELYERLKGGNGSHNVFSTRDVDFHSRNRRLLSAPLSESNLKDVEHVAKARADLAVEKIGLEMQKRGAADVLKWWTFFTTDVIGELTFGDSFRMLEQSKENQYTQDLRANATFDSVRLAFPSIVKLASYVPLPFFSQAHKATQRMVSYAEESIHRYKTTMEAEPQNPKPTLFTKLVKAVGESMPEAEMISNAQAYITAGSETTSVTMTYLTWSVCRDDSIKARLLGEIKSLPVDYNDQELKALPYLSQVIQETLRVFGSAPAPLPRDIPKGGAHVDGYWMPGGTVVQTQSYSMHRDASIYPNPETFDPSRWESPTKEMKDAWMPFGAGARVCIGLNLAQMELRAATVRFFKRFPNARVSTLHGFTDKEMEQVVYFIMYPRGKRCLITSS</sequence>
<keyword evidence="4 7" id="KW-0560">Oxidoreductase</keyword>
<evidence type="ECO:0000256" key="2">
    <source>
        <dbReference type="ARBA" id="ARBA00010617"/>
    </source>
</evidence>
<keyword evidence="3 6" id="KW-0479">Metal-binding</keyword>
<dbReference type="GO" id="GO:0020037">
    <property type="term" value="F:heme binding"/>
    <property type="evidence" value="ECO:0007669"/>
    <property type="project" value="InterPro"/>
</dbReference>
<dbReference type="GeneID" id="29114900"/>
<dbReference type="RefSeq" id="XP_018380704.1">
    <property type="nucleotide sequence ID" value="XM_018529306.1"/>
</dbReference>
<dbReference type="SUPFAM" id="SSF48264">
    <property type="entry name" value="Cytochrome P450"/>
    <property type="match status" value="1"/>
</dbReference>
<evidence type="ECO:0000256" key="4">
    <source>
        <dbReference type="ARBA" id="ARBA00023002"/>
    </source>
</evidence>
<dbReference type="InterPro" id="IPR036396">
    <property type="entry name" value="Cyt_P450_sf"/>
</dbReference>
<feature type="binding site" description="axial binding residue" evidence="6">
    <location>
        <position position="430"/>
    </location>
    <ligand>
        <name>heme</name>
        <dbReference type="ChEBI" id="CHEBI:30413"/>
    </ligand>
    <ligandPart>
        <name>Fe</name>
        <dbReference type="ChEBI" id="CHEBI:18248"/>
    </ligandPart>
</feature>
<evidence type="ECO:0000256" key="5">
    <source>
        <dbReference type="ARBA" id="ARBA00023004"/>
    </source>
</evidence>
<protein>
    <submittedName>
        <fullName evidence="8">Cytochrome protein</fullName>
    </submittedName>
</protein>
<dbReference type="Pfam" id="PF00067">
    <property type="entry name" value="p450"/>
    <property type="match status" value="1"/>
</dbReference>
<dbReference type="GO" id="GO:0005506">
    <property type="term" value="F:iron ion binding"/>
    <property type="evidence" value="ECO:0007669"/>
    <property type="project" value="InterPro"/>
</dbReference>
<comment type="similarity">
    <text evidence="2 7">Belongs to the cytochrome P450 family.</text>
</comment>
<evidence type="ECO:0000256" key="3">
    <source>
        <dbReference type="ARBA" id="ARBA00022723"/>
    </source>
</evidence>
<keyword evidence="9" id="KW-1185">Reference proteome</keyword>
<keyword evidence="7" id="KW-0503">Monooxygenase</keyword>
<dbReference type="Proteomes" id="UP000077248">
    <property type="component" value="Unassembled WGS sequence"/>
</dbReference>
<dbReference type="GO" id="GO:0016705">
    <property type="term" value="F:oxidoreductase activity, acting on paired donors, with incorporation or reduction of molecular oxygen"/>
    <property type="evidence" value="ECO:0007669"/>
    <property type="project" value="InterPro"/>
</dbReference>
<dbReference type="InterPro" id="IPR001128">
    <property type="entry name" value="Cyt_P450"/>
</dbReference>
<dbReference type="InterPro" id="IPR017972">
    <property type="entry name" value="Cyt_P450_CS"/>
</dbReference>
<keyword evidence="5 6" id="KW-0408">Iron</keyword>
<name>A0A177D6C0_ALTAL</name>
<dbReference type="PANTHER" id="PTHR24305">
    <property type="entry name" value="CYTOCHROME P450"/>
    <property type="match status" value="1"/>
</dbReference>
<dbReference type="PROSITE" id="PS00086">
    <property type="entry name" value="CYTOCHROME_P450"/>
    <property type="match status" value="1"/>
</dbReference>
<accession>A0A177D6C0</accession>
<dbReference type="Gene3D" id="1.10.630.10">
    <property type="entry name" value="Cytochrome P450"/>
    <property type="match status" value="1"/>
</dbReference>
<dbReference type="PRINTS" id="PR00463">
    <property type="entry name" value="EP450I"/>
</dbReference>
<proteinExistence type="inferred from homology"/>
<organism evidence="8 9">
    <name type="scientific">Alternaria alternata</name>
    <name type="common">Alternaria rot fungus</name>
    <name type="synonym">Torula alternata</name>
    <dbReference type="NCBI Taxonomy" id="5599"/>
    <lineage>
        <taxon>Eukaryota</taxon>
        <taxon>Fungi</taxon>
        <taxon>Dikarya</taxon>
        <taxon>Ascomycota</taxon>
        <taxon>Pezizomycotina</taxon>
        <taxon>Dothideomycetes</taxon>
        <taxon>Pleosporomycetidae</taxon>
        <taxon>Pleosporales</taxon>
        <taxon>Pleosporineae</taxon>
        <taxon>Pleosporaceae</taxon>
        <taxon>Alternaria</taxon>
        <taxon>Alternaria sect. Alternaria</taxon>
        <taxon>Alternaria alternata complex</taxon>
    </lineage>
</organism>
<dbReference type="CDD" id="cd11059">
    <property type="entry name" value="CYP_fungal"/>
    <property type="match status" value="1"/>
</dbReference>
<evidence type="ECO:0000256" key="1">
    <source>
        <dbReference type="ARBA" id="ARBA00001971"/>
    </source>
</evidence>